<keyword evidence="3 7" id="KW-0812">Transmembrane</keyword>
<feature type="region of interest" description="Disordered" evidence="6">
    <location>
        <begin position="1"/>
        <end position="63"/>
    </location>
</feature>
<feature type="transmembrane region" description="Helical" evidence="7">
    <location>
        <begin position="567"/>
        <end position="589"/>
    </location>
</feature>
<proteinExistence type="predicted"/>
<feature type="transmembrane region" description="Helical" evidence="7">
    <location>
        <begin position="469"/>
        <end position="494"/>
    </location>
</feature>
<dbReference type="Pfam" id="PF02687">
    <property type="entry name" value="FtsX"/>
    <property type="match status" value="2"/>
</dbReference>
<accession>A0A8J4PT26</accession>
<keyword evidence="5 7" id="KW-0472">Membrane</keyword>
<feature type="transmembrane region" description="Helical" evidence="7">
    <location>
        <begin position="720"/>
        <end position="739"/>
    </location>
</feature>
<feature type="transmembrane region" description="Helical" evidence="7">
    <location>
        <begin position="1102"/>
        <end position="1121"/>
    </location>
</feature>
<evidence type="ECO:0000313" key="10">
    <source>
        <dbReference type="Proteomes" id="UP000695562"/>
    </source>
</evidence>
<feature type="transmembrane region" description="Helical" evidence="7">
    <location>
        <begin position="659"/>
        <end position="679"/>
    </location>
</feature>
<feature type="transmembrane region" description="Helical" evidence="7">
    <location>
        <begin position="135"/>
        <end position="156"/>
    </location>
</feature>
<sequence>MKKTKYQSINTAINDSDEFEDINDQQQPPQQRQINGKDIDDSTSTSSSSSGGGTTSLLKSRQRGSTGMEAINADEDIDNYNLYYGGKSKYQYQKLGSKSAPLKVRFNLWFRKLLYHWKHYFIHTLRVNLRNKLSYLLGFSACFLVVFIVALCVSIITNTPVVFLSLSESSVGEMDIIIKPGVWTLSNQLNYTMTSNLLAENFNATTSQSDLKNLEAYSYHSPRIVGSSYLISSRYCPFGDTDPTNNLWKYHNTTGDTKCEPYCFERVCSDAYTSKSTLYVIDTQREKRMGLGRDWNLPAPPQGTVYIQSSLAKKENVAKGDTVFIRIGTTEFLSSVWTNSEPGDNTLPFVYITAKVADTFTKGEGKFPSSEDHAIIIDYSTFIPFISSQLDPTLSINTKEYIKNTNLYDYSQIMIINFPPSRLEPYIDSNQDHVLEKLNLFSSNILYKIGFNQLDTSLPIMDELSKNRYVALFLGLILNVIIFILLFLSILLIYSLLMIDVETRTFEMGVMRMIGTTRSGIIQLMLFKAFSYSLPSWVLGLIMAQIFGVIVSVWFKSITGVPIPTKLTGEAVILSTLLGMIIPVASAIFPIRNALGKNLQDSLDIKHSKTSAVQISIERSEDNSFSSNVAIIGLLLTMFGFGIYYVFPLSLLSFNLSLLLNMFFLLLIAMLLGLVSLALNLEQLIERALVYTFLLWEKKAIKSIVLKNLVAHKLRNRKTAIMYAVSLGFIIFVNVSYSMQQASMNYQVQQSYGSYLRINSETQNFSPDSAAIIEQFLSSYQPEITDFSWVSSSFSNIAGSYQDSRITNLGHIYTDSTHLYSVSPNFFSTTLQGFLNIAKITPNNTADYQYYTVDDLSEYIYSNENAQKVVVGSLYSNTIGANLDQPVLLQLKVQLPTGVNQTRHVVTPMALVDSAPTFTFSKFPSVLGQDSLVSYTSFMAYSQDTITSVREIPFKSVILQLNTNNEKDIETIKSKLVLFLNSNLPQSYRIADYYDKIAPNKTASTIIQYFFSFTTVVAMIISFFSLMSSMFTNIYEQTKEIGILRAVGIPKNWMVRIYIYESFILVLSSSLLGVFIGTVVGWTMILQRVLFTQLPIPFEFPWVLLIVIFICSLVFSFFSAFGPIRKVLNQPVVNIMRIVI</sequence>
<evidence type="ECO:0000256" key="3">
    <source>
        <dbReference type="ARBA" id="ARBA00022692"/>
    </source>
</evidence>
<evidence type="ECO:0000313" key="9">
    <source>
        <dbReference type="EMBL" id="KAF2072771.1"/>
    </source>
</evidence>
<feature type="domain" description="ABC3 transporter permease C-terminal" evidence="8">
    <location>
        <begin position="1014"/>
        <end position="1131"/>
    </location>
</feature>
<dbReference type="InterPro" id="IPR003838">
    <property type="entry name" value="ABC3_permease_C"/>
</dbReference>
<comment type="caution">
    <text evidence="9">The sequence shown here is derived from an EMBL/GenBank/DDBJ whole genome shotgun (WGS) entry which is preliminary data.</text>
</comment>
<dbReference type="AlphaFoldDB" id="A0A8J4PT26"/>
<dbReference type="GO" id="GO:0005886">
    <property type="term" value="C:plasma membrane"/>
    <property type="evidence" value="ECO:0007669"/>
    <property type="project" value="UniProtKB-SubCell"/>
</dbReference>
<dbReference type="PANTHER" id="PTHR32522">
    <property type="match status" value="1"/>
</dbReference>
<reference evidence="9" key="1">
    <citation type="submission" date="2020-01" db="EMBL/GenBank/DDBJ databases">
        <title>Development of genomics and gene disruption for Polysphondylium violaceum indicates a role for the polyketide synthase stlB in stalk morphogenesis.</title>
        <authorList>
            <person name="Narita B."/>
            <person name="Kawabe Y."/>
            <person name="Kin K."/>
            <person name="Saito T."/>
            <person name="Gibbs R."/>
            <person name="Kuspa A."/>
            <person name="Muzny D."/>
            <person name="Queller D."/>
            <person name="Richards S."/>
            <person name="Strassman J."/>
            <person name="Sucgang R."/>
            <person name="Worley K."/>
            <person name="Schaap P."/>
        </authorList>
    </citation>
    <scope>NUCLEOTIDE SEQUENCE</scope>
    <source>
        <strain evidence="9">QSvi11</strain>
    </source>
</reference>
<feature type="transmembrane region" description="Helical" evidence="7">
    <location>
        <begin position="629"/>
        <end position="647"/>
    </location>
</feature>
<evidence type="ECO:0000256" key="2">
    <source>
        <dbReference type="ARBA" id="ARBA00022475"/>
    </source>
</evidence>
<feature type="transmembrane region" description="Helical" evidence="7">
    <location>
        <begin position="1009"/>
        <end position="1036"/>
    </location>
</feature>
<dbReference type="EMBL" id="AJWJ01000249">
    <property type="protein sequence ID" value="KAF2072771.1"/>
    <property type="molecule type" value="Genomic_DNA"/>
</dbReference>
<name>A0A8J4PT26_9MYCE</name>
<dbReference type="PANTHER" id="PTHR32522:SF8">
    <property type="entry name" value="DUF214 FAMILY PROTEIN"/>
    <property type="match status" value="1"/>
</dbReference>
<keyword evidence="2" id="KW-1003">Cell membrane</keyword>
<keyword evidence="10" id="KW-1185">Reference proteome</keyword>
<feature type="transmembrane region" description="Helical" evidence="7">
    <location>
        <begin position="534"/>
        <end position="555"/>
    </location>
</feature>
<evidence type="ECO:0000256" key="7">
    <source>
        <dbReference type="SAM" id="Phobius"/>
    </source>
</evidence>
<evidence type="ECO:0000256" key="6">
    <source>
        <dbReference type="SAM" id="MobiDB-lite"/>
    </source>
</evidence>
<evidence type="ECO:0000259" key="8">
    <source>
        <dbReference type="Pfam" id="PF02687"/>
    </source>
</evidence>
<gene>
    <name evidence="9" type="ORF">CYY_005917</name>
</gene>
<organism evidence="9 10">
    <name type="scientific">Polysphondylium violaceum</name>
    <dbReference type="NCBI Taxonomy" id="133409"/>
    <lineage>
        <taxon>Eukaryota</taxon>
        <taxon>Amoebozoa</taxon>
        <taxon>Evosea</taxon>
        <taxon>Eumycetozoa</taxon>
        <taxon>Dictyostelia</taxon>
        <taxon>Dictyosteliales</taxon>
        <taxon>Dictyosteliaceae</taxon>
        <taxon>Polysphondylium</taxon>
    </lineage>
</organism>
<feature type="compositionally biased region" description="Polar residues" evidence="6">
    <location>
        <begin position="1"/>
        <end position="14"/>
    </location>
</feature>
<feature type="transmembrane region" description="Helical" evidence="7">
    <location>
        <begin position="1057"/>
        <end position="1082"/>
    </location>
</feature>
<evidence type="ECO:0000256" key="5">
    <source>
        <dbReference type="ARBA" id="ARBA00023136"/>
    </source>
</evidence>
<dbReference type="Proteomes" id="UP000695562">
    <property type="component" value="Unassembled WGS sequence"/>
</dbReference>
<evidence type="ECO:0000256" key="1">
    <source>
        <dbReference type="ARBA" id="ARBA00004651"/>
    </source>
</evidence>
<comment type="subcellular location">
    <subcellularLocation>
        <location evidence="1">Cell membrane</location>
        <topology evidence="1">Multi-pass membrane protein</topology>
    </subcellularLocation>
</comment>
<dbReference type="OrthoDB" id="2126250at2759"/>
<keyword evidence="4 7" id="KW-1133">Transmembrane helix</keyword>
<feature type="domain" description="ABC3 transporter permease C-terminal" evidence="8">
    <location>
        <begin position="479"/>
        <end position="598"/>
    </location>
</feature>
<protein>
    <recommendedName>
        <fullName evidence="8">ABC3 transporter permease C-terminal domain-containing protein</fullName>
    </recommendedName>
</protein>
<evidence type="ECO:0000256" key="4">
    <source>
        <dbReference type="ARBA" id="ARBA00022989"/>
    </source>
</evidence>